<reference evidence="3" key="1">
    <citation type="submission" date="2016-05" db="EMBL/GenBank/DDBJ databases">
        <authorList>
            <person name="Naeem Raeece"/>
        </authorList>
    </citation>
    <scope>NUCLEOTIDE SEQUENCE [LARGE SCALE GENOMIC DNA]</scope>
</reference>
<feature type="region of interest" description="Disordered" evidence="1">
    <location>
        <begin position="1102"/>
        <end position="1127"/>
    </location>
</feature>
<proteinExistence type="predicted"/>
<protein>
    <submittedName>
        <fullName evidence="2">Uncharacterized protein</fullName>
    </submittedName>
</protein>
<evidence type="ECO:0000313" key="3">
    <source>
        <dbReference type="Proteomes" id="UP000078546"/>
    </source>
</evidence>
<evidence type="ECO:0000313" key="2">
    <source>
        <dbReference type="EMBL" id="SBT02250.1"/>
    </source>
</evidence>
<feature type="non-terminal residue" evidence="2">
    <location>
        <position position="1233"/>
    </location>
</feature>
<accession>A0A1A8XEE3</accession>
<name>A0A1A8XEE3_PLAOA</name>
<gene>
    <name evidence="2" type="ORF">POVCU1_074750</name>
</gene>
<organism evidence="2 3">
    <name type="scientific">Plasmodium ovale curtisi</name>
    <dbReference type="NCBI Taxonomy" id="864141"/>
    <lineage>
        <taxon>Eukaryota</taxon>
        <taxon>Sar</taxon>
        <taxon>Alveolata</taxon>
        <taxon>Apicomplexa</taxon>
        <taxon>Aconoidasida</taxon>
        <taxon>Haemosporida</taxon>
        <taxon>Plasmodiidae</taxon>
        <taxon>Plasmodium</taxon>
        <taxon>Plasmodium (Plasmodium)</taxon>
    </lineage>
</organism>
<sequence>MEQTKCTVCGSTSFRWEEGQAVCNECNYVNEAVQEQFEDAFEEEDPFDHLKNKSLERSIYDVIKKLYKDKTLINNISKYVLKENDEFFLSFQKVLIEFIHAFITVYNLPLFLYDEIKKVWFYLLEGNIKHLNNYMPVGYAKDSIRYIYEVLRSKKISEFFESVINNSKINEDIRNVIKKMGFSKISYFFIMQNNYIKKTKRMAEFYPKKCEFNKKYNLRMLRLYNKTSLLDKGNENKKNIKKLNELINNIKEIKSKDCFFNSNKKNYNNNMMMTMMMKNYKKEIFPEEKKFSNVYSSEHIEEDLSHDILHTDDFEYLPKFYTKKLQNENIIKKEKQFNTYTNIQPNDNMPTHRHRNEDKIQKSNNIFQNNVTHNNTINDDFKKDENFINVERMYHFFSNYLVNKILTYKNLSKPNDKNVSQHLMNRSINYNELIDLIYEHDFLCYVHEELNKKCDIEYLSFYDILQVFKGNYDHLIFMSTCQEENTDIIQLQMRNVHKSKKDQTIYRELTLSSHVNQENNPLEDYLEENSKKLLNNKDVSVVSDLDTPFQVEEEKSLKMDTNTVENKVHGKVDLREWGDLQDESYFHEWNDFNQQQYDNISNQHMEKRNTNYGSNFNYDEEIKHKEDIFGSEGNGKKWTQTLYKEEDNIEILGRRKGKNSEKKKGIKDNICNEDYVQNILKEYKDFVQLSNEFNMNKPTDGDILIATNVSDEECQNEEKMKQLEKEKFGMKKKNYYEKDVSQEFIPSNTLERKRFVYELGESGSQDGVLLHNMGDDYLANGEKQNNQFEELIPFSDFKLYEKENGENGELHDFPIDKGMETVNYRDNIADASFCHVAGGKEEKKDGTKKYGKKNKQIDKAPNDRNNFDIYKKLEYINKLKKERKWKIKRDYYSNGLIERKNSLKNIYTFLCKHIFRNVNVNERILKKKQMYVLDIHLIDSFIFDGLYKNILYITSLKRFRTIAIKHIYKEYINYFLKECEYYLVDNELYKFRCTFTFDLLLYIFYYCFKRLRIYCFPHTMRNYINSDNFNLYHIFNNISESFYKLFKVQTLFNFPLRNVHFSELKTYYFMRNLKDNVPFLCIHLHEHNNTCYTKEEYNTGGIRAEGSDGNSDGSTDDSSSGGISGGSSGSIDGEGSGYGSGNGSACTNGGPCQFFSEEKVESPLMQKKQILTFIRKSCVKHVKRFDSHVVINLYALINDLIYKFQLPNSVQIYAIKLLNMFIFRFRFLMFLYN</sequence>
<dbReference type="AlphaFoldDB" id="A0A1A8XEE3"/>
<dbReference type="Proteomes" id="UP000078546">
    <property type="component" value="Unassembled WGS sequence"/>
</dbReference>
<dbReference type="EMBL" id="FLQV01003226">
    <property type="protein sequence ID" value="SBT02250.1"/>
    <property type="molecule type" value="Genomic_DNA"/>
</dbReference>
<feature type="compositionally biased region" description="Low complexity" evidence="1">
    <location>
        <begin position="1107"/>
        <end position="1121"/>
    </location>
</feature>
<evidence type="ECO:0000256" key="1">
    <source>
        <dbReference type="SAM" id="MobiDB-lite"/>
    </source>
</evidence>